<reference evidence="4" key="1">
    <citation type="submission" date="2016-08" db="EMBL/GenBank/DDBJ databases">
        <authorList>
            <person name="Varghese N."/>
            <person name="Submissions Spin"/>
        </authorList>
    </citation>
    <scope>NUCLEOTIDE SEQUENCE [LARGE SCALE GENOMIC DNA]</scope>
    <source>
        <strain evidence="4">SGD-1123</strain>
    </source>
</reference>
<evidence type="ECO:0000256" key="1">
    <source>
        <dbReference type="SAM" id="MobiDB-lite"/>
    </source>
</evidence>
<accession>A0A0V8HA92</accession>
<evidence type="ECO:0000256" key="2">
    <source>
        <dbReference type="SAM" id="Phobius"/>
    </source>
</evidence>
<keyword evidence="2" id="KW-0472">Membrane</keyword>
<proteinExistence type="predicted"/>
<sequence length="421" mass="48636">MDDKRFDKRMELLDRSYKKMPVQTDASDIIKAIREEQNQSVKKRRPLIHWPYAASFLGVLLIGTVLALQLTMGGDKPGDGEGQSRQAAKQPHKNETLQAEMKDAEALYDLRKTQAMERLGFNEATFSTTQLDKDAKGHLVYVESIPKRDYPLGEKLDWVDRGKDWIEESLRTPDMMIRSLKDGIPMTEAEVWTKEFMEKQTDLLPIYEVKLNEYKEAWEPHIENGEINMKSLNAPQPYPGEFRKMLDGITNNAVQLTYNEKEDILETSINFEYLDMISGSALPDVYVSYMKTRQSILKAGEFTTSWKEAGDRLILLEQLLKELPEDSAFRNEVSRDFDLLYHYFVNGGVDQPIFSENGRLKPEVQEAYEYVAKTYPSYETGGKVKEVLEELSESDYMEPERWVQNPPVIISSETEDIYESQ</sequence>
<feature type="region of interest" description="Disordered" evidence="1">
    <location>
        <begin position="76"/>
        <end position="98"/>
    </location>
</feature>
<dbReference type="OrthoDB" id="2725889at2"/>
<name>A0A0V8HA92_9BACI</name>
<feature type="transmembrane region" description="Helical" evidence="2">
    <location>
        <begin position="47"/>
        <end position="68"/>
    </location>
</feature>
<evidence type="ECO:0000313" key="4">
    <source>
        <dbReference type="Proteomes" id="UP000181997"/>
    </source>
</evidence>
<protein>
    <submittedName>
        <fullName evidence="3">Uncharacterized protein</fullName>
    </submittedName>
</protein>
<dbReference type="RefSeq" id="WP_058299717.1">
    <property type="nucleotide sequence ID" value="NZ_FMAU01000006.1"/>
</dbReference>
<dbReference type="EMBL" id="FMAU01000006">
    <property type="protein sequence ID" value="SCC30716.1"/>
    <property type="molecule type" value="Genomic_DNA"/>
</dbReference>
<dbReference type="AlphaFoldDB" id="A0A0V8HA92"/>
<keyword evidence="2" id="KW-0812">Transmembrane</keyword>
<evidence type="ECO:0000313" key="3">
    <source>
        <dbReference type="EMBL" id="SCC30716.1"/>
    </source>
</evidence>
<keyword evidence="2" id="KW-1133">Transmembrane helix</keyword>
<keyword evidence="4" id="KW-1185">Reference proteome</keyword>
<organism evidence="3 4">
    <name type="scientific">[Bacillus] enclensis</name>
    <dbReference type="NCBI Taxonomy" id="1402860"/>
    <lineage>
        <taxon>Bacteria</taxon>
        <taxon>Bacillati</taxon>
        <taxon>Bacillota</taxon>
        <taxon>Bacilli</taxon>
        <taxon>Bacillales</taxon>
        <taxon>Bacillaceae</taxon>
        <taxon>Rossellomorea</taxon>
    </lineage>
</organism>
<gene>
    <name evidence="3" type="ORF">GA0061094_3859</name>
</gene>
<dbReference type="Proteomes" id="UP000181997">
    <property type="component" value="Unassembled WGS sequence"/>
</dbReference>